<sequence>MLHLQQDSAEPLQQHRRVRCSLNNEINQLQIANDRPNLDLNILRAKNSLRRIYPPRKYISLYRTFSIVANAKISNGHLLKFALACEILTLGANWPVEKK</sequence>
<dbReference type="WBParaSite" id="nRc.2.0.1.t29390-RA">
    <property type="protein sequence ID" value="nRc.2.0.1.t29390-RA"/>
    <property type="gene ID" value="nRc.2.0.1.g29390"/>
</dbReference>
<accession>A0A915JSU9</accession>
<evidence type="ECO:0000313" key="2">
    <source>
        <dbReference type="WBParaSite" id="nRc.2.0.1.t29390-RA"/>
    </source>
</evidence>
<keyword evidence="1" id="KW-1185">Reference proteome</keyword>
<evidence type="ECO:0000313" key="1">
    <source>
        <dbReference type="Proteomes" id="UP000887565"/>
    </source>
</evidence>
<name>A0A915JSU9_ROMCU</name>
<dbReference type="AlphaFoldDB" id="A0A915JSU9"/>
<proteinExistence type="predicted"/>
<protein>
    <submittedName>
        <fullName evidence="2">Uncharacterized protein</fullName>
    </submittedName>
</protein>
<dbReference type="Proteomes" id="UP000887565">
    <property type="component" value="Unplaced"/>
</dbReference>
<organism evidence="1 2">
    <name type="scientific">Romanomermis culicivorax</name>
    <name type="common">Nematode worm</name>
    <dbReference type="NCBI Taxonomy" id="13658"/>
    <lineage>
        <taxon>Eukaryota</taxon>
        <taxon>Metazoa</taxon>
        <taxon>Ecdysozoa</taxon>
        <taxon>Nematoda</taxon>
        <taxon>Enoplea</taxon>
        <taxon>Dorylaimia</taxon>
        <taxon>Mermithida</taxon>
        <taxon>Mermithoidea</taxon>
        <taxon>Mermithidae</taxon>
        <taxon>Romanomermis</taxon>
    </lineage>
</organism>
<reference evidence="2" key="1">
    <citation type="submission" date="2022-11" db="UniProtKB">
        <authorList>
            <consortium name="WormBaseParasite"/>
        </authorList>
    </citation>
    <scope>IDENTIFICATION</scope>
</reference>